<organism evidence="7 8">
    <name type="scientific">Ophiocordyceps camponoti-rufipedis</name>
    <dbReference type="NCBI Taxonomy" id="2004952"/>
    <lineage>
        <taxon>Eukaryota</taxon>
        <taxon>Fungi</taxon>
        <taxon>Dikarya</taxon>
        <taxon>Ascomycota</taxon>
        <taxon>Pezizomycotina</taxon>
        <taxon>Sordariomycetes</taxon>
        <taxon>Hypocreomycetidae</taxon>
        <taxon>Hypocreales</taxon>
        <taxon>Ophiocordycipitaceae</taxon>
        <taxon>Ophiocordyceps</taxon>
    </lineage>
</organism>
<evidence type="ECO:0000256" key="4">
    <source>
        <dbReference type="ARBA" id="ARBA00023136"/>
    </source>
</evidence>
<keyword evidence="4 6" id="KW-0472">Membrane</keyword>
<gene>
    <name evidence="7" type="ORF">CDD80_4039</name>
</gene>
<comment type="caution">
    <text evidence="7">The sequence shown here is derived from an EMBL/GenBank/DDBJ whole genome shotgun (WGS) entry which is preliminary data.</text>
</comment>
<evidence type="ECO:0000256" key="1">
    <source>
        <dbReference type="ARBA" id="ARBA00004141"/>
    </source>
</evidence>
<feature type="transmembrane region" description="Helical" evidence="6">
    <location>
        <begin position="191"/>
        <end position="214"/>
    </location>
</feature>
<evidence type="ECO:0000313" key="8">
    <source>
        <dbReference type="Proteomes" id="UP000226431"/>
    </source>
</evidence>
<dbReference type="Gene3D" id="1.20.1250.20">
    <property type="entry name" value="MFS general substrate transporter like domains"/>
    <property type="match status" value="1"/>
</dbReference>
<protein>
    <recommendedName>
        <fullName evidence="9">Major facilitator superfamily (MFS) profile domain-containing protein</fullName>
    </recommendedName>
</protein>
<dbReference type="GO" id="GO:0022857">
    <property type="term" value="F:transmembrane transporter activity"/>
    <property type="evidence" value="ECO:0007669"/>
    <property type="project" value="InterPro"/>
</dbReference>
<dbReference type="SUPFAM" id="SSF103473">
    <property type="entry name" value="MFS general substrate transporter"/>
    <property type="match status" value="1"/>
</dbReference>
<evidence type="ECO:0000313" key="7">
    <source>
        <dbReference type="EMBL" id="PHH73090.1"/>
    </source>
</evidence>
<dbReference type="PANTHER" id="PTHR23507">
    <property type="entry name" value="ZGC:174356"/>
    <property type="match status" value="1"/>
</dbReference>
<evidence type="ECO:0000256" key="2">
    <source>
        <dbReference type="ARBA" id="ARBA00022692"/>
    </source>
</evidence>
<feature type="transmembrane region" description="Helical" evidence="6">
    <location>
        <begin position="220"/>
        <end position="239"/>
    </location>
</feature>
<evidence type="ECO:0000256" key="3">
    <source>
        <dbReference type="ARBA" id="ARBA00022989"/>
    </source>
</evidence>
<reference evidence="7 8" key="1">
    <citation type="submission" date="2017-06" db="EMBL/GenBank/DDBJ databases">
        <title>Ant-infecting Ophiocordyceps genomes reveal a high diversity of potential behavioral manipulation genes and a possible major role for enterotoxins.</title>
        <authorList>
            <person name="De Bekker C."/>
            <person name="Evans H.C."/>
            <person name="Brachmann A."/>
            <person name="Hughes D.P."/>
        </authorList>
    </citation>
    <scope>NUCLEOTIDE SEQUENCE [LARGE SCALE GENOMIC DNA]</scope>
    <source>
        <strain evidence="7 8">Map16</strain>
    </source>
</reference>
<dbReference type="Pfam" id="PF07690">
    <property type="entry name" value="MFS_1"/>
    <property type="match status" value="1"/>
</dbReference>
<feature type="transmembrane region" description="Helical" evidence="6">
    <location>
        <begin position="285"/>
        <end position="305"/>
    </location>
</feature>
<keyword evidence="2 6" id="KW-0812">Transmembrane</keyword>
<dbReference type="OrthoDB" id="194139at2759"/>
<name>A0A2C5YZZ5_9HYPO</name>
<dbReference type="InterPro" id="IPR036259">
    <property type="entry name" value="MFS_trans_sf"/>
</dbReference>
<feature type="region of interest" description="Disordered" evidence="5">
    <location>
        <begin position="1"/>
        <end position="21"/>
    </location>
</feature>
<accession>A0A2C5YZZ5</accession>
<feature type="transmembrane region" description="Helical" evidence="6">
    <location>
        <begin position="124"/>
        <end position="144"/>
    </location>
</feature>
<keyword evidence="8" id="KW-1185">Reference proteome</keyword>
<dbReference type="PANTHER" id="PTHR23507:SF1">
    <property type="entry name" value="FI18259P1-RELATED"/>
    <property type="match status" value="1"/>
</dbReference>
<feature type="transmembrane region" description="Helical" evidence="6">
    <location>
        <begin position="156"/>
        <end position="179"/>
    </location>
</feature>
<dbReference type="GO" id="GO:0016020">
    <property type="term" value="C:membrane"/>
    <property type="evidence" value="ECO:0007669"/>
    <property type="project" value="UniProtKB-SubCell"/>
</dbReference>
<evidence type="ECO:0008006" key="9">
    <source>
        <dbReference type="Google" id="ProtNLM"/>
    </source>
</evidence>
<dbReference type="Proteomes" id="UP000226431">
    <property type="component" value="Unassembled WGS sequence"/>
</dbReference>
<proteinExistence type="predicted"/>
<evidence type="ECO:0000256" key="6">
    <source>
        <dbReference type="SAM" id="Phobius"/>
    </source>
</evidence>
<evidence type="ECO:0000256" key="5">
    <source>
        <dbReference type="SAM" id="MobiDB-lite"/>
    </source>
</evidence>
<comment type="subcellular location">
    <subcellularLocation>
        <location evidence="1">Membrane</location>
        <topology evidence="1">Multi-pass membrane protein</topology>
    </subcellularLocation>
</comment>
<sequence>MPATDTPIQEETPLLTTNNQTIPPKDASLQRRVIASCVLFLFIVEVSSFVMEPATQEIVEDIICRGHFPDHKLRMPVLDGRCKDPAVQKTLAMIRSWSMSADMLIPLVVQVPYGILADRYGRRTVLILAFVGCVLQTSWVILVLRLPDIFSVWSLLYGSAAYAIGGGGQMAAAMIWTIITDITPISDRTTIFYQLQACYLLFAVLVNPLSAFLLSIDPWIGMWLGFGALIFSVAAACLIPETLCLRHRDDETEHVSARDGETPMKVKAAWFVEAGAAIRRDAGHVWHFVFASRSIVTILLAYGLYIPAKLGVRLNILQYMTRRFGWEWST</sequence>
<keyword evidence="3 6" id="KW-1133">Transmembrane helix</keyword>
<dbReference type="EMBL" id="NJES01000369">
    <property type="protein sequence ID" value="PHH73090.1"/>
    <property type="molecule type" value="Genomic_DNA"/>
</dbReference>
<dbReference type="AlphaFoldDB" id="A0A2C5YZZ5"/>
<dbReference type="InterPro" id="IPR011701">
    <property type="entry name" value="MFS"/>
</dbReference>